<comment type="caution">
    <text evidence="3">The sequence shown here is derived from an EMBL/GenBank/DDBJ whole genome shotgun (WGS) entry which is preliminary data.</text>
</comment>
<feature type="compositionally biased region" description="Polar residues" evidence="1">
    <location>
        <begin position="115"/>
        <end position="124"/>
    </location>
</feature>
<gene>
    <name evidence="3" type="ORF">EHYA_01025</name>
</gene>
<feature type="region of interest" description="Disordered" evidence="1">
    <location>
        <begin position="107"/>
        <end position="130"/>
    </location>
</feature>
<evidence type="ECO:0000313" key="3">
    <source>
        <dbReference type="EMBL" id="GCD93381.1"/>
    </source>
</evidence>
<dbReference type="InterPro" id="IPR011051">
    <property type="entry name" value="RmlC_Cupin_sf"/>
</dbReference>
<dbReference type="AlphaFoldDB" id="A0A401YFJ2"/>
<reference evidence="3 4" key="1">
    <citation type="submission" date="2018-12" db="EMBL/GenBank/DDBJ databases">
        <title>Draft genome sequence of Embleya hyalina NBRC 13850T.</title>
        <authorList>
            <person name="Komaki H."/>
            <person name="Hosoyama A."/>
            <person name="Kimura A."/>
            <person name="Ichikawa N."/>
            <person name="Tamura T."/>
        </authorList>
    </citation>
    <scope>NUCLEOTIDE SEQUENCE [LARGE SCALE GENOMIC DNA]</scope>
    <source>
        <strain evidence="3 4">NBRC 13850</strain>
    </source>
</reference>
<organism evidence="3 4">
    <name type="scientific">Embleya hyalina</name>
    <dbReference type="NCBI Taxonomy" id="516124"/>
    <lineage>
        <taxon>Bacteria</taxon>
        <taxon>Bacillati</taxon>
        <taxon>Actinomycetota</taxon>
        <taxon>Actinomycetes</taxon>
        <taxon>Kitasatosporales</taxon>
        <taxon>Streptomycetaceae</taxon>
        <taxon>Embleya</taxon>
    </lineage>
</organism>
<dbReference type="InterPro" id="IPR013096">
    <property type="entry name" value="Cupin_2"/>
</dbReference>
<evidence type="ECO:0000313" key="4">
    <source>
        <dbReference type="Proteomes" id="UP000286931"/>
    </source>
</evidence>
<evidence type="ECO:0000259" key="2">
    <source>
        <dbReference type="Pfam" id="PF07883"/>
    </source>
</evidence>
<sequence>MPVIRDTEARVTKTPNAVMTTYASPTQGGTDTALWRVDMSPATTGPLHTIDTEQIWTIIAGALTVTIDNDQFTATTGDTLILPADTPRQLHAHPESGFSAIATSPAQSHAYVPTSDPNSRSNRITPPWIA</sequence>
<accession>A0A401YFJ2</accession>
<name>A0A401YFJ2_9ACTN</name>
<dbReference type="OrthoDB" id="5145129at2"/>
<dbReference type="RefSeq" id="WP_126635684.1">
    <property type="nucleotide sequence ID" value="NZ_BIFH01000014.1"/>
</dbReference>
<proteinExistence type="predicted"/>
<keyword evidence="4" id="KW-1185">Reference proteome</keyword>
<dbReference type="InterPro" id="IPR014710">
    <property type="entry name" value="RmlC-like_jellyroll"/>
</dbReference>
<dbReference type="Proteomes" id="UP000286931">
    <property type="component" value="Unassembled WGS sequence"/>
</dbReference>
<dbReference type="Pfam" id="PF07883">
    <property type="entry name" value="Cupin_2"/>
    <property type="match status" value="1"/>
</dbReference>
<dbReference type="EMBL" id="BIFH01000014">
    <property type="protein sequence ID" value="GCD93381.1"/>
    <property type="molecule type" value="Genomic_DNA"/>
</dbReference>
<feature type="domain" description="Cupin type-2" evidence="2">
    <location>
        <begin position="36"/>
        <end position="93"/>
    </location>
</feature>
<protein>
    <submittedName>
        <fullName evidence="3">Cupin</fullName>
    </submittedName>
</protein>
<dbReference type="Gene3D" id="2.60.120.10">
    <property type="entry name" value="Jelly Rolls"/>
    <property type="match status" value="1"/>
</dbReference>
<evidence type="ECO:0000256" key="1">
    <source>
        <dbReference type="SAM" id="MobiDB-lite"/>
    </source>
</evidence>
<dbReference type="SUPFAM" id="SSF51182">
    <property type="entry name" value="RmlC-like cupins"/>
    <property type="match status" value="1"/>
</dbReference>